<organism evidence="8 9">
    <name type="scientific">Arachnia propionica</name>
    <dbReference type="NCBI Taxonomy" id="1750"/>
    <lineage>
        <taxon>Bacteria</taxon>
        <taxon>Bacillati</taxon>
        <taxon>Actinomycetota</taxon>
        <taxon>Actinomycetes</taxon>
        <taxon>Propionibacteriales</taxon>
        <taxon>Propionibacteriaceae</taxon>
        <taxon>Arachnia</taxon>
    </lineage>
</organism>
<dbReference type="InterPro" id="IPR024528">
    <property type="entry name" value="ThrE_2"/>
</dbReference>
<evidence type="ECO:0000313" key="9">
    <source>
        <dbReference type="Proteomes" id="UP000273044"/>
    </source>
</evidence>
<evidence type="ECO:0000256" key="5">
    <source>
        <dbReference type="ARBA" id="ARBA00034125"/>
    </source>
</evidence>
<keyword evidence="3 6" id="KW-1133">Transmembrane helix</keyword>
<proteinExistence type="inferred from homology"/>
<dbReference type="AlphaFoldDB" id="A0A3S4VJR4"/>
<evidence type="ECO:0000256" key="3">
    <source>
        <dbReference type="ARBA" id="ARBA00022989"/>
    </source>
</evidence>
<keyword evidence="9" id="KW-1185">Reference proteome</keyword>
<name>A0A3S4VJR4_9ACTN</name>
<protein>
    <recommendedName>
        <fullName evidence="7">Threonine/Serine exporter ThrE domain-containing protein</fullName>
    </recommendedName>
</protein>
<sequence>MPLMTVPTLLVMAPGSSALRTLLYFDAGDVNRAVAQGIATMLGVVAMVAGLSAARMVTDPEWIFTRDDPPAIRVPVPRIRRRGN</sequence>
<feature type="transmembrane region" description="Helical" evidence="6">
    <location>
        <begin position="34"/>
        <end position="54"/>
    </location>
</feature>
<evidence type="ECO:0000256" key="2">
    <source>
        <dbReference type="ARBA" id="ARBA00022692"/>
    </source>
</evidence>
<dbReference type="Pfam" id="PF12821">
    <property type="entry name" value="ThrE_2"/>
    <property type="match status" value="1"/>
</dbReference>
<evidence type="ECO:0000313" key="8">
    <source>
        <dbReference type="EMBL" id="VEH70616.1"/>
    </source>
</evidence>
<dbReference type="EMBL" id="LR134406">
    <property type="protein sequence ID" value="VEH70616.1"/>
    <property type="molecule type" value="Genomic_DNA"/>
</dbReference>
<evidence type="ECO:0000256" key="4">
    <source>
        <dbReference type="ARBA" id="ARBA00023136"/>
    </source>
</evidence>
<dbReference type="GO" id="GO:0016020">
    <property type="term" value="C:membrane"/>
    <property type="evidence" value="ECO:0007669"/>
    <property type="project" value="UniProtKB-SubCell"/>
</dbReference>
<keyword evidence="4 6" id="KW-0472">Membrane</keyword>
<evidence type="ECO:0000256" key="6">
    <source>
        <dbReference type="SAM" id="Phobius"/>
    </source>
</evidence>
<gene>
    <name evidence="8" type="ORF">NCTC12967_01918</name>
</gene>
<comment type="subcellular location">
    <subcellularLocation>
        <location evidence="1">Membrane</location>
        <topology evidence="1">Multi-pass membrane protein</topology>
    </subcellularLocation>
</comment>
<evidence type="ECO:0000259" key="7">
    <source>
        <dbReference type="Pfam" id="PF12821"/>
    </source>
</evidence>
<feature type="domain" description="Threonine/Serine exporter ThrE" evidence="7">
    <location>
        <begin position="2"/>
        <end position="56"/>
    </location>
</feature>
<evidence type="ECO:0000256" key="1">
    <source>
        <dbReference type="ARBA" id="ARBA00004141"/>
    </source>
</evidence>
<comment type="similarity">
    <text evidence="5">Belongs to the ThrE exporter (TC 2.A.79) family.</text>
</comment>
<keyword evidence="2 6" id="KW-0812">Transmembrane</keyword>
<reference evidence="8 9" key="1">
    <citation type="submission" date="2018-12" db="EMBL/GenBank/DDBJ databases">
        <authorList>
            <consortium name="Pathogen Informatics"/>
        </authorList>
    </citation>
    <scope>NUCLEOTIDE SEQUENCE [LARGE SCALE GENOMIC DNA]</scope>
    <source>
        <strain evidence="8 9">NCTC12967</strain>
    </source>
</reference>
<accession>A0A3S4VJR4</accession>
<dbReference type="Proteomes" id="UP000273044">
    <property type="component" value="Chromosome"/>
</dbReference>